<sequence>MISERSPTLYSKKLISMESDKRFNNYEVRNMKLQNMKSGYMPQTYTEQFGNVIPRVLIGSGIEVRVKFDRETNRPVETGEIDSKRAWLYFPGLGVQSVKLPADFELPKGVEDLAEVELELPEACIVGREIYVRAKGLKTR</sequence>
<name>A0ABV4DT45_9LACO</name>
<proteinExistence type="predicted"/>
<keyword evidence="2" id="KW-1185">Reference proteome</keyword>
<reference evidence="1 2" key="1">
    <citation type="submission" date="2024-03" db="EMBL/GenBank/DDBJ databases">
        <title>Mouse gut bacterial collection (mGBC) of GemPharmatech.</title>
        <authorList>
            <person name="He Y."/>
            <person name="Dong L."/>
            <person name="Wu D."/>
            <person name="Gao X."/>
            <person name="Lin Z."/>
        </authorList>
    </citation>
    <scope>NUCLEOTIDE SEQUENCE [LARGE SCALE GENOMIC DNA]</scope>
    <source>
        <strain evidence="1 2">15-30</strain>
    </source>
</reference>
<evidence type="ECO:0000313" key="1">
    <source>
        <dbReference type="EMBL" id="MEY8662566.1"/>
    </source>
</evidence>
<dbReference type="Proteomes" id="UP001565236">
    <property type="component" value="Unassembled WGS sequence"/>
</dbReference>
<dbReference type="EMBL" id="JBCLUF010000021">
    <property type="protein sequence ID" value="MEY8662566.1"/>
    <property type="molecule type" value="Genomic_DNA"/>
</dbReference>
<evidence type="ECO:0000313" key="2">
    <source>
        <dbReference type="Proteomes" id="UP001565236"/>
    </source>
</evidence>
<accession>A0ABV4DT45</accession>
<gene>
    <name evidence="1" type="ORF">AALT52_06675</name>
</gene>
<comment type="caution">
    <text evidence="1">The sequence shown here is derived from an EMBL/GenBank/DDBJ whole genome shotgun (WGS) entry which is preliminary data.</text>
</comment>
<organism evidence="1 2">
    <name type="scientific">Ligilactobacillus faecis</name>
    <dbReference type="NCBI Taxonomy" id="762833"/>
    <lineage>
        <taxon>Bacteria</taxon>
        <taxon>Bacillati</taxon>
        <taxon>Bacillota</taxon>
        <taxon>Bacilli</taxon>
        <taxon>Lactobacillales</taxon>
        <taxon>Lactobacillaceae</taxon>
        <taxon>Ligilactobacillus</taxon>
    </lineage>
</organism>
<dbReference type="RefSeq" id="WP_172575868.1">
    <property type="nucleotide sequence ID" value="NZ_JBCLUF010000021.1"/>
</dbReference>
<protein>
    <submittedName>
        <fullName evidence="1">Uncharacterized protein</fullName>
    </submittedName>
</protein>